<dbReference type="PANTHER" id="PTHR30011">
    <property type="entry name" value="ALKANESULFONATE MONOOXYGENASE-RELATED"/>
    <property type="match status" value="1"/>
</dbReference>
<dbReference type="GO" id="GO:0004497">
    <property type="term" value="F:monooxygenase activity"/>
    <property type="evidence" value="ECO:0007669"/>
    <property type="project" value="UniProtKB-KW"/>
</dbReference>
<organism evidence="6 7">
    <name type="scientific">SAR86 cluster bacterium</name>
    <dbReference type="NCBI Taxonomy" id="2030880"/>
    <lineage>
        <taxon>Bacteria</taxon>
        <taxon>Pseudomonadati</taxon>
        <taxon>Pseudomonadota</taxon>
        <taxon>Gammaproteobacteria</taxon>
        <taxon>SAR86 cluster</taxon>
    </lineage>
</organism>
<evidence type="ECO:0000256" key="1">
    <source>
        <dbReference type="ARBA" id="ARBA00022630"/>
    </source>
</evidence>
<dbReference type="InterPro" id="IPR051260">
    <property type="entry name" value="Diverse_substr_monoxygenases"/>
</dbReference>
<keyword evidence="3 6" id="KW-0560">Oxidoreductase</keyword>
<reference evidence="6 7" key="1">
    <citation type="journal article" date="2018" name="Microbiome">
        <title>Fine metagenomic profile of the Mediterranean stratified and mixed water columns revealed by assembly and recruitment.</title>
        <authorList>
            <person name="Haro-Moreno J.M."/>
            <person name="Lopez-Perez M."/>
            <person name="De La Torre J.R."/>
            <person name="Picazo A."/>
            <person name="Camacho A."/>
            <person name="Rodriguez-Valera F."/>
        </authorList>
    </citation>
    <scope>NUCLEOTIDE SEQUENCE [LARGE SCALE GENOMIC DNA]</scope>
    <source>
        <strain evidence="6">MED-G82</strain>
    </source>
</reference>
<evidence type="ECO:0000313" key="7">
    <source>
        <dbReference type="Proteomes" id="UP000253307"/>
    </source>
</evidence>
<keyword evidence="2" id="KW-0288">FMN</keyword>
<keyword evidence="4" id="KW-0503">Monooxygenase</keyword>
<dbReference type="InterPro" id="IPR019921">
    <property type="entry name" value="Lucif-like_OxRdtase_Rv2161c"/>
</dbReference>
<dbReference type="NCBIfam" id="TIGR03619">
    <property type="entry name" value="F420_Rv2161c"/>
    <property type="match status" value="1"/>
</dbReference>
<gene>
    <name evidence="6" type="ORF">DBW96_01750</name>
</gene>
<dbReference type="Proteomes" id="UP000253307">
    <property type="component" value="Unassembled WGS sequence"/>
</dbReference>
<dbReference type="PANTHER" id="PTHR30011:SF16">
    <property type="entry name" value="C2H2 FINGER DOMAIN TRANSCRIPTION FACTOR (EUROFUNG)-RELATED"/>
    <property type="match status" value="1"/>
</dbReference>
<evidence type="ECO:0000256" key="3">
    <source>
        <dbReference type="ARBA" id="ARBA00023002"/>
    </source>
</evidence>
<dbReference type="EC" id="1.-.-.-" evidence="6"/>
<feature type="domain" description="Luciferase-like" evidence="5">
    <location>
        <begin position="15"/>
        <end position="230"/>
    </location>
</feature>
<evidence type="ECO:0000259" key="5">
    <source>
        <dbReference type="Pfam" id="PF00296"/>
    </source>
</evidence>
<dbReference type="AlphaFoldDB" id="A0A368BX62"/>
<evidence type="ECO:0000256" key="4">
    <source>
        <dbReference type="ARBA" id="ARBA00023033"/>
    </source>
</evidence>
<dbReference type="GO" id="GO:0016705">
    <property type="term" value="F:oxidoreductase activity, acting on paired donors, with incorporation or reduction of molecular oxygen"/>
    <property type="evidence" value="ECO:0007669"/>
    <property type="project" value="InterPro"/>
</dbReference>
<dbReference type="SUPFAM" id="SSF51679">
    <property type="entry name" value="Bacterial luciferase-like"/>
    <property type="match status" value="1"/>
</dbReference>
<accession>A0A368BX62</accession>
<evidence type="ECO:0000313" key="6">
    <source>
        <dbReference type="EMBL" id="RCL41920.1"/>
    </source>
</evidence>
<dbReference type="EMBL" id="QOPE01000009">
    <property type="protein sequence ID" value="RCL41920.1"/>
    <property type="molecule type" value="Genomic_DNA"/>
</dbReference>
<name>A0A368BX62_9GAMM</name>
<keyword evidence="1" id="KW-0285">Flavoprotein</keyword>
<dbReference type="Pfam" id="PF00296">
    <property type="entry name" value="Bac_luciferase"/>
    <property type="match status" value="1"/>
</dbReference>
<dbReference type="InterPro" id="IPR011251">
    <property type="entry name" value="Luciferase-like_dom"/>
</dbReference>
<proteinExistence type="predicted"/>
<protein>
    <submittedName>
        <fullName evidence="6">TIGR03619 family F420-dependent LLM class oxidoreductase</fullName>
        <ecNumber evidence="6">1.-.-.-</ecNumber>
    </submittedName>
</protein>
<dbReference type="Gene3D" id="3.20.20.30">
    <property type="entry name" value="Luciferase-like domain"/>
    <property type="match status" value="1"/>
</dbReference>
<comment type="caution">
    <text evidence="6">The sequence shown here is derived from an EMBL/GenBank/DDBJ whole genome shotgun (WGS) entry which is preliminary data.</text>
</comment>
<dbReference type="InterPro" id="IPR036661">
    <property type="entry name" value="Luciferase-like_sf"/>
</dbReference>
<sequence length="289" mass="32934">MKFAIPLSILPSEELLPLTIEAEKAGFDAIAVSDHLIHPKNFSVPYPYTEDGKVRWEEGTDWPDPINTLSFLAGATNSIKFYTSVYILPARNPFRAAKEISTLSHLSNGRFSLGVGMGWMPEEFNVGEQDFKQRGKRADEMLDVMQRLWSGEMHNYEGNFYTYEDLEMLPKPYGDIPILIGGFSKIALKRASNHNGWISDMHSLAELEEIISSLEQLRKDKSSFDEYEITAFSCWDAFSLEGFKKMQDIGVTTITTYPWMLYGVMNEAPVNEKIDAMYSFASDFFSEFK</sequence>
<evidence type="ECO:0000256" key="2">
    <source>
        <dbReference type="ARBA" id="ARBA00022643"/>
    </source>
</evidence>